<protein>
    <submittedName>
        <fullName evidence="2">Uncharacterized protein</fullName>
    </submittedName>
</protein>
<feature type="region of interest" description="Disordered" evidence="1">
    <location>
        <begin position="1"/>
        <end position="28"/>
    </location>
</feature>
<dbReference type="Proteomes" id="UP000638648">
    <property type="component" value="Unassembled WGS sequence"/>
</dbReference>
<dbReference type="SUPFAM" id="SSF47598">
    <property type="entry name" value="Ribbon-helix-helix"/>
    <property type="match status" value="1"/>
</dbReference>
<name>A0A927N866_9ACTN</name>
<dbReference type="InterPro" id="IPR010985">
    <property type="entry name" value="Ribbon_hlx_hlx"/>
</dbReference>
<dbReference type="AlphaFoldDB" id="A0A927N866"/>
<comment type="caution">
    <text evidence="2">The sequence shown here is derived from an EMBL/GenBank/DDBJ whole genome shotgun (WGS) entry which is preliminary data.</text>
</comment>
<keyword evidence="3" id="KW-1185">Reference proteome</keyword>
<gene>
    <name evidence="2" type="ORF">HEB94_007585</name>
</gene>
<organism evidence="2 3">
    <name type="scientific">Actinopolymorpha pittospori</name>
    <dbReference type="NCBI Taxonomy" id="648752"/>
    <lineage>
        <taxon>Bacteria</taxon>
        <taxon>Bacillati</taxon>
        <taxon>Actinomycetota</taxon>
        <taxon>Actinomycetes</taxon>
        <taxon>Propionibacteriales</taxon>
        <taxon>Actinopolymorphaceae</taxon>
        <taxon>Actinopolymorpha</taxon>
    </lineage>
</organism>
<evidence type="ECO:0000256" key="1">
    <source>
        <dbReference type="SAM" id="MobiDB-lite"/>
    </source>
</evidence>
<dbReference type="RefSeq" id="WP_192754064.1">
    <property type="nucleotide sequence ID" value="NZ_BAABJL010000095.1"/>
</dbReference>
<reference evidence="2" key="1">
    <citation type="submission" date="2020-10" db="EMBL/GenBank/DDBJ databases">
        <title>Sequencing the genomes of 1000 actinobacteria strains.</title>
        <authorList>
            <person name="Klenk H.-P."/>
        </authorList>
    </citation>
    <scope>NUCLEOTIDE SEQUENCE</scope>
    <source>
        <strain evidence="2">DSM 45354</strain>
    </source>
</reference>
<evidence type="ECO:0000313" key="2">
    <source>
        <dbReference type="EMBL" id="MBE1610737.1"/>
    </source>
</evidence>
<dbReference type="GO" id="GO:0006355">
    <property type="term" value="P:regulation of DNA-templated transcription"/>
    <property type="evidence" value="ECO:0007669"/>
    <property type="project" value="InterPro"/>
</dbReference>
<accession>A0A927N866</accession>
<sequence length="162" mass="17408">MPNEPSDPTDLPPAESPTESSTQAPARTDTAAVLLLRALDSLQEEERRQVLGWLLERVPRALTGLASITGMEGLPPSPTAATLREGEEDAVRAALAGAQLSETSRGGLQMVPVRLPTDQHARLRAWCQEHGFAMATVIRGLLARFLDERQPGPVDGDPGQTR</sequence>
<dbReference type="EMBL" id="JADBEM010000001">
    <property type="protein sequence ID" value="MBE1610737.1"/>
    <property type="molecule type" value="Genomic_DNA"/>
</dbReference>
<evidence type="ECO:0000313" key="3">
    <source>
        <dbReference type="Proteomes" id="UP000638648"/>
    </source>
</evidence>
<proteinExistence type="predicted"/>